<dbReference type="Gene3D" id="3.30.1460.10">
    <property type="match status" value="1"/>
</dbReference>
<dbReference type="InterPro" id="IPR054343">
    <property type="entry name" value="TY-Chap_M"/>
</dbReference>
<name>A0A6N7PQI3_9BACT</name>
<evidence type="ECO:0000313" key="3">
    <source>
        <dbReference type="Proteomes" id="UP000440224"/>
    </source>
</evidence>
<sequence>MTLDEIRAVLEAQGWPVERLSEATIRSRFRSKDRIFPLFVHLEPLFVTFAVIPFARLPEDPDSAEALMSRLLKLNREINLAKYSVDDDGDIILSVEYRIEHLDPSEIRDAVDVLSFYADKHHEDVNKLAGA</sequence>
<evidence type="ECO:0000259" key="1">
    <source>
        <dbReference type="Pfam" id="PF22551"/>
    </source>
</evidence>
<feature type="domain" description="TY-Chap central" evidence="1">
    <location>
        <begin position="38"/>
        <end position="126"/>
    </location>
</feature>
<organism evidence="2 3">
    <name type="scientific">Polyangium spumosum</name>
    <dbReference type="NCBI Taxonomy" id="889282"/>
    <lineage>
        <taxon>Bacteria</taxon>
        <taxon>Pseudomonadati</taxon>
        <taxon>Myxococcota</taxon>
        <taxon>Polyangia</taxon>
        <taxon>Polyangiales</taxon>
        <taxon>Polyangiaceae</taxon>
        <taxon>Polyangium</taxon>
    </lineage>
</organism>
<reference evidence="2 3" key="1">
    <citation type="submission" date="2019-10" db="EMBL/GenBank/DDBJ databases">
        <title>A soil myxobacterium in the family Polyangiaceae.</title>
        <authorList>
            <person name="Li Y."/>
            <person name="Wang J."/>
        </authorList>
    </citation>
    <scope>NUCLEOTIDE SEQUENCE [LARGE SCALE GENOMIC DNA]</scope>
    <source>
        <strain evidence="2 3">DSM 14734</strain>
    </source>
</reference>
<keyword evidence="3" id="KW-1185">Reference proteome</keyword>
<dbReference type="EMBL" id="WJIE01000003">
    <property type="protein sequence ID" value="MRG92620.1"/>
    <property type="molecule type" value="Genomic_DNA"/>
</dbReference>
<dbReference type="Pfam" id="PF22551">
    <property type="entry name" value="TY-Chap1"/>
    <property type="match status" value="1"/>
</dbReference>
<accession>A0A6N7PQI3</accession>
<dbReference type="Proteomes" id="UP000440224">
    <property type="component" value="Unassembled WGS sequence"/>
</dbReference>
<dbReference type="OrthoDB" id="5519433at2"/>
<comment type="caution">
    <text evidence="2">The sequence shown here is derived from an EMBL/GenBank/DDBJ whole genome shotgun (WGS) entry which is preliminary data.</text>
</comment>
<dbReference type="AlphaFoldDB" id="A0A6N7PQI3"/>
<protein>
    <recommendedName>
        <fullName evidence="1">TY-Chap central domain-containing protein</fullName>
    </recommendedName>
</protein>
<gene>
    <name evidence="2" type="ORF">GF068_11865</name>
</gene>
<evidence type="ECO:0000313" key="2">
    <source>
        <dbReference type="EMBL" id="MRG92620.1"/>
    </source>
</evidence>
<dbReference type="SUPFAM" id="SSF69635">
    <property type="entry name" value="Type III secretory system chaperone-like"/>
    <property type="match status" value="1"/>
</dbReference>
<proteinExistence type="predicted"/>
<dbReference type="RefSeq" id="WP_153819483.1">
    <property type="nucleotide sequence ID" value="NZ_WJIE01000003.1"/>
</dbReference>